<evidence type="ECO:0000313" key="3">
    <source>
        <dbReference type="Proteomes" id="UP000036867"/>
    </source>
</evidence>
<evidence type="ECO:0000313" key="2">
    <source>
        <dbReference type="EMBL" id="KOO50955.1"/>
    </source>
</evidence>
<dbReference type="Proteomes" id="UP000036867">
    <property type="component" value="Unassembled WGS sequence"/>
</dbReference>
<dbReference type="InterPro" id="IPR025377">
    <property type="entry name" value="DUF4367"/>
</dbReference>
<organism evidence="2 3">
    <name type="scientific">Viridibacillus arvi</name>
    <dbReference type="NCBI Taxonomy" id="263475"/>
    <lineage>
        <taxon>Bacteria</taxon>
        <taxon>Bacillati</taxon>
        <taxon>Bacillota</taxon>
        <taxon>Bacilli</taxon>
        <taxon>Bacillales</taxon>
        <taxon>Caryophanaceae</taxon>
        <taxon>Viridibacillus</taxon>
    </lineage>
</organism>
<reference evidence="3" key="1">
    <citation type="submission" date="2015-08" db="EMBL/GenBank/DDBJ databases">
        <title>Fjat-10028 dsm 16317.</title>
        <authorList>
            <person name="Liu B."/>
            <person name="Wang J."/>
            <person name="Zhu Y."/>
            <person name="Liu G."/>
            <person name="Chen Q."/>
            <person name="Chen Z."/>
            <person name="Lan J."/>
            <person name="Che J."/>
            <person name="Ge C."/>
            <person name="Shi H."/>
            <person name="Pan Z."/>
            <person name="Liu X."/>
        </authorList>
    </citation>
    <scope>NUCLEOTIDE SEQUENCE [LARGE SCALE GENOMIC DNA]</scope>
    <source>
        <strain evidence="3">DSM 16317</strain>
    </source>
</reference>
<dbReference type="GeneID" id="301134510"/>
<keyword evidence="3" id="KW-1185">Reference proteome</keyword>
<proteinExistence type="predicted"/>
<dbReference type="AlphaFoldDB" id="A0A0M0LIS6"/>
<dbReference type="OrthoDB" id="2667257at2"/>
<accession>A0A0M0LIS6</accession>
<dbReference type="STRING" id="263475.AMD00_00005"/>
<dbReference type="RefSeq" id="WP_053415065.1">
    <property type="nucleotide sequence ID" value="NZ_LILB01000001.1"/>
</dbReference>
<sequence>MVVPVRLFIALILLISYPMIIVAKEIKYNHNSITIPEIKKKVDFTILTPKKIPDDWTLDTKTSPWIMLHYINSKDTKLMVAIHLRIAHPLSEEDFPYSQQVDINGNKGYFQDWTENGEVDNKGDTITGGLLRWTQDGTYVEMNSSRLPKEKMLEIARSMN</sequence>
<gene>
    <name evidence="2" type="ORF">AMD00_00005</name>
</gene>
<dbReference type="Pfam" id="PF14285">
    <property type="entry name" value="DUF4367"/>
    <property type="match status" value="1"/>
</dbReference>
<dbReference type="PATRIC" id="fig|263475.3.peg.292"/>
<dbReference type="EMBL" id="LILB01000001">
    <property type="protein sequence ID" value="KOO50955.1"/>
    <property type="molecule type" value="Genomic_DNA"/>
</dbReference>
<feature type="domain" description="DUF4367" evidence="1">
    <location>
        <begin position="61"/>
        <end position="159"/>
    </location>
</feature>
<name>A0A0M0LIS6_9BACL</name>
<evidence type="ECO:0000259" key="1">
    <source>
        <dbReference type="Pfam" id="PF14285"/>
    </source>
</evidence>
<protein>
    <recommendedName>
        <fullName evidence="1">DUF4367 domain-containing protein</fullName>
    </recommendedName>
</protein>
<comment type="caution">
    <text evidence="2">The sequence shown here is derived from an EMBL/GenBank/DDBJ whole genome shotgun (WGS) entry which is preliminary data.</text>
</comment>